<keyword evidence="1" id="KW-0963">Cytoplasm</keyword>
<evidence type="ECO:0000256" key="2">
    <source>
        <dbReference type="ARBA" id="ARBA00022540"/>
    </source>
</evidence>
<dbReference type="PANTHER" id="PTHR14005:SF0">
    <property type="entry name" value="EUKARYOTIC TRANSLATION INITIATION FACTOR 3 SUBUNIT A"/>
    <property type="match status" value="1"/>
</dbReference>
<dbReference type="GO" id="GO:0043614">
    <property type="term" value="C:multi-eIF complex"/>
    <property type="evidence" value="ECO:0007669"/>
    <property type="project" value="TreeGrafter"/>
</dbReference>
<dbReference type="GO" id="GO:0071541">
    <property type="term" value="C:eukaryotic translation initiation factor 3 complex, eIF3m"/>
    <property type="evidence" value="ECO:0007669"/>
    <property type="project" value="TreeGrafter"/>
</dbReference>
<gene>
    <name evidence="7" type="ORF">EGYM00163_LOCUS44042</name>
</gene>
<dbReference type="Gene3D" id="4.10.860.10">
    <property type="entry name" value="UVR domain"/>
    <property type="match status" value="1"/>
</dbReference>
<dbReference type="GO" id="GO:0071540">
    <property type="term" value="C:eukaryotic translation initiation factor 3 complex, eIF3e"/>
    <property type="evidence" value="ECO:0007669"/>
    <property type="project" value="TreeGrafter"/>
</dbReference>
<feature type="compositionally biased region" description="Acidic residues" evidence="5">
    <location>
        <begin position="793"/>
        <end position="816"/>
    </location>
</feature>
<feature type="compositionally biased region" description="Basic and acidic residues" evidence="5">
    <location>
        <begin position="735"/>
        <end position="750"/>
    </location>
</feature>
<feature type="compositionally biased region" description="Basic and acidic residues" evidence="5">
    <location>
        <begin position="769"/>
        <end position="792"/>
    </location>
</feature>
<protein>
    <recommendedName>
        <fullName evidence="6">eIF3a PCI domain-containing protein</fullName>
    </recommendedName>
</protein>
<dbReference type="PANTHER" id="PTHR14005">
    <property type="entry name" value="EUKARYOTIC TRANSLATION INITIATION FACTOR 3, THETA SUBUNIT"/>
    <property type="match status" value="1"/>
</dbReference>
<dbReference type="EMBL" id="HBJA01127839">
    <property type="protein sequence ID" value="CAE0832757.1"/>
    <property type="molecule type" value="Transcribed_RNA"/>
</dbReference>
<evidence type="ECO:0000256" key="1">
    <source>
        <dbReference type="ARBA" id="ARBA00022490"/>
    </source>
</evidence>
<sequence>MFDHGAQTYKPENALKRAEELIAQEQPSRALNALHDVISNRKYRVWQACLEDIMLKHIDLCIDLRKGKHARDGLIQYRAICQQVNVGSLEKVIHHFLDEAETRAQKAQANSQDMASSLAIQDLEAEGETVEEAPETLMMRAVSGETTKDRTDREILMPWIKFLWEAYRTALDITRSNVKLEVIYHDTAKKAFGFCQRYQRKVEFRRLCDIVRLHYIQQGKFANPEQRAALMQNQDSFNRFIETRFKQLQVATHLDLWQEAYKSIEDIHGIITFFKKTPPAKQSIEYFDKLMKVFWVAKNYLFHAYACVKYHNYAFTLASSKLVKKEVNQDENQLVASKVLLAILCVPFWERQNSNRQKDELFTFNVNREKNLKITTLLGSSTIPTRASLILDLQNRKIVDQVYPELKELYEVMEVNFNPLTLCHKIPSVIEFITEKSQLRPYSQALKKVAAVRMVEQVCKVYDTMKVEELCRLCPYYTFGELEPLLVQVAKSGYPGINVAINHQTSTITLTDMQMNCDTLSGELALLNRKLEPVINQCVAAVVPPKKPAELPPQYFTVLAQQLEIEREAILERKRVIEERKEKQEQQEIDKAREMDQEEVLKQEGLKKAEMKRMQEEAAQREANRQKQLQQEEAENQSRALFSEIVNQKGATHLKKAVKQDESIIKDQDRLVEEAKKLISNAREERDKRLKDECKRLDYFERACREEERPLLQKLWQQKIEKEKESMAKSFQSTREQHRTAWEHGIAEKKRLGKMQKYWEKFRDEVLGERQAEEEEKHEAQLAREQQMRADQDEGDDDEEEQEDAEEEAEEEEEPEPPAQEEPKPAAQASNWRDEQPEPEPEPAPKPAAAAPAAGKWVPRHLR</sequence>
<organism evidence="7">
    <name type="scientific">Eutreptiella gymnastica</name>
    <dbReference type="NCBI Taxonomy" id="73025"/>
    <lineage>
        <taxon>Eukaryota</taxon>
        <taxon>Discoba</taxon>
        <taxon>Euglenozoa</taxon>
        <taxon>Euglenida</taxon>
        <taxon>Spirocuta</taxon>
        <taxon>Euglenophyceae</taxon>
        <taxon>Eutreptiales</taxon>
        <taxon>Eutreptiaceae</taxon>
        <taxon>Eutreptiella</taxon>
    </lineage>
</organism>
<dbReference type="InterPro" id="IPR054711">
    <property type="entry name" value="eIF3a_PCI_TPR-like"/>
</dbReference>
<feature type="region of interest" description="Disordered" evidence="5">
    <location>
        <begin position="769"/>
        <end position="863"/>
    </location>
</feature>
<dbReference type="GO" id="GO:0003743">
    <property type="term" value="F:translation initiation factor activity"/>
    <property type="evidence" value="ECO:0007669"/>
    <property type="project" value="UniProtKB-KW"/>
</dbReference>
<dbReference type="InterPro" id="IPR027512">
    <property type="entry name" value="EIF3A"/>
</dbReference>
<evidence type="ECO:0000259" key="6">
    <source>
        <dbReference type="Pfam" id="PF22591"/>
    </source>
</evidence>
<feature type="region of interest" description="Disordered" evidence="5">
    <location>
        <begin position="726"/>
        <end position="750"/>
    </location>
</feature>
<feature type="coiled-coil region" evidence="4">
    <location>
        <begin position="665"/>
        <end position="692"/>
    </location>
</feature>
<evidence type="ECO:0000256" key="4">
    <source>
        <dbReference type="SAM" id="Coils"/>
    </source>
</evidence>
<dbReference type="GO" id="GO:0003729">
    <property type="term" value="F:mRNA binding"/>
    <property type="evidence" value="ECO:0007669"/>
    <property type="project" value="TreeGrafter"/>
</dbReference>
<evidence type="ECO:0000313" key="7">
    <source>
        <dbReference type="EMBL" id="CAE0832757.1"/>
    </source>
</evidence>
<evidence type="ECO:0000256" key="3">
    <source>
        <dbReference type="ARBA" id="ARBA00022917"/>
    </source>
</evidence>
<reference evidence="7" key="1">
    <citation type="submission" date="2021-01" db="EMBL/GenBank/DDBJ databases">
        <authorList>
            <person name="Corre E."/>
            <person name="Pelletier E."/>
            <person name="Niang G."/>
            <person name="Scheremetjew M."/>
            <person name="Finn R."/>
            <person name="Kale V."/>
            <person name="Holt S."/>
            <person name="Cochrane G."/>
            <person name="Meng A."/>
            <person name="Brown T."/>
            <person name="Cohen L."/>
        </authorList>
    </citation>
    <scope>NUCLEOTIDE SEQUENCE</scope>
    <source>
        <strain evidence="7">CCMP1594</strain>
    </source>
</reference>
<keyword evidence="4" id="KW-0175">Coiled coil</keyword>
<accession>A0A7S4GCP0</accession>
<feature type="compositionally biased region" description="Basic and acidic residues" evidence="5">
    <location>
        <begin position="608"/>
        <end position="625"/>
    </location>
</feature>
<dbReference type="GO" id="GO:0001732">
    <property type="term" value="P:formation of cytoplasmic translation initiation complex"/>
    <property type="evidence" value="ECO:0007669"/>
    <property type="project" value="TreeGrafter"/>
</dbReference>
<feature type="region of interest" description="Disordered" evidence="5">
    <location>
        <begin position="608"/>
        <end position="634"/>
    </location>
</feature>
<keyword evidence="2" id="KW-0396">Initiation factor</keyword>
<keyword evidence="3" id="KW-0648">Protein biosynthesis</keyword>
<proteinExistence type="predicted"/>
<dbReference type="Gene3D" id="1.25.40.860">
    <property type="match status" value="1"/>
</dbReference>
<name>A0A7S4GCP0_9EUGL</name>
<dbReference type="GO" id="GO:0002188">
    <property type="term" value="P:translation reinitiation"/>
    <property type="evidence" value="ECO:0007669"/>
    <property type="project" value="TreeGrafter"/>
</dbReference>
<feature type="domain" description="eIF3a PCI" evidence="6">
    <location>
        <begin position="12"/>
        <end position="421"/>
    </location>
</feature>
<dbReference type="Pfam" id="PF22591">
    <property type="entry name" value="eIF3a_PCI_TPR-like"/>
    <property type="match status" value="1"/>
</dbReference>
<evidence type="ECO:0000256" key="5">
    <source>
        <dbReference type="SAM" id="MobiDB-lite"/>
    </source>
</evidence>
<dbReference type="AlphaFoldDB" id="A0A7S4GCP0"/>